<feature type="region of interest" description="Disordered" evidence="12">
    <location>
        <begin position="1057"/>
        <end position="1086"/>
    </location>
</feature>
<dbReference type="GO" id="GO:0016485">
    <property type="term" value="P:protein processing"/>
    <property type="evidence" value="ECO:0007669"/>
    <property type="project" value="TreeGrafter"/>
</dbReference>
<feature type="compositionally biased region" description="Pro residues" evidence="12">
    <location>
        <begin position="277"/>
        <end position="289"/>
    </location>
</feature>
<keyword evidence="9" id="KW-0072">Autophagy</keyword>
<dbReference type="InterPro" id="IPR046792">
    <property type="entry name" value="Peptidase_C54_cat"/>
</dbReference>
<dbReference type="GO" id="GO:0015031">
    <property type="term" value="P:protein transport"/>
    <property type="evidence" value="ECO:0007669"/>
    <property type="project" value="UniProtKB-KW"/>
</dbReference>
<proteinExistence type="inferred from homology"/>
<feature type="compositionally biased region" description="Low complexity" evidence="12">
    <location>
        <begin position="111"/>
        <end position="125"/>
    </location>
</feature>
<feature type="region of interest" description="Disordered" evidence="12">
    <location>
        <begin position="1"/>
        <end position="137"/>
    </location>
</feature>
<keyword evidence="4" id="KW-0963">Cytoplasm</keyword>
<evidence type="ECO:0000256" key="3">
    <source>
        <dbReference type="ARBA" id="ARBA00022448"/>
    </source>
</evidence>
<feature type="domain" description="Peptidase C54 catalytic" evidence="13">
    <location>
        <begin position="1480"/>
        <end position="1770"/>
    </location>
</feature>
<dbReference type="PANTHER" id="PTHR22624:SF49">
    <property type="entry name" value="CYSTEINE PROTEASE"/>
    <property type="match status" value="1"/>
</dbReference>
<feature type="region of interest" description="Disordered" evidence="12">
    <location>
        <begin position="1816"/>
        <end position="1891"/>
    </location>
</feature>
<feature type="compositionally biased region" description="Polar residues" evidence="12">
    <location>
        <begin position="1224"/>
        <end position="1243"/>
    </location>
</feature>
<comment type="subcellular location">
    <subcellularLocation>
        <location evidence="1">Cytoplasm</location>
    </subcellularLocation>
</comment>
<keyword evidence="8" id="KW-0653">Protein transport</keyword>
<reference evidence="14" key="1">
    <citation type="submission" date="2022-07" db="EMBL/GenBank/DDBJ databases">
        <title>Phylogenomic reconstructions and comparative analyses of Kickxellomycotina fungi.</title>
        <authorList>
            <person name="Reynolds N.K."/>
            <person name="Stajich J.E."/>
            <person name="Barry K."/>
            <person name="Grigoriev I.V."/>
            <person name="Crous P."/>
            <person name="Smith M.E."/>
        </authorList>
    </citation>
    <scope>NUCLEOTIDE SEQUENCE</scope>
    <source>
        <strain evidence="14">NRRL 1566</strain>
    </source>
</reference>
<dbReference type="PANTHER" id="PTHR22624">
    <property type="entry name" value="CYSTEINE PROTEASE ATG4"/>
    <property type="match status" value="1"/>
</dbReference>
<dbReference type="GO" id="GO:0000423">
    <property type="term" value="P:mitophagy"/>
    <property type="evidence" value="ECO:0007669"/>
    <property type="project" value="TreeGrafter"/>
</dbReference>
<dbReference type="GO" id="GO:0035973">
    <property type="term" value="P:aggrephagy"/>
    <property type="evidence" value="ECO:0007669"/>
    <property type="project" value="TreeGrafter"/>
</dbReference>
<feature type="compositionally biased region" description="Polar residues" evidence="12">
    <location>
        <begin position="1152"/>
        <end position="1161"/>
    </location>
</feature>
<evidence type="ECO:0000256" key="5">
    <source>
        <dbReference type="ARBA" id="ARBA00022670"/>
    </source>
</evidence>
<feature type="compositionally biased region" description="Polar residues" evidence="12">
    <location>
        <begin position="1103"/>
        <end position="1119"/>
    </location>
</feature>
<evidence type="ECO:0000256" key="1">
    <source>
        <dbReference type="ARBA" id="ARBA00004496"/>
    </source>
</evidence>
<feature type="compositionally biased region" description="Acidic residues" evidence="12">
    <location>
        <begin position="1882"/>
        <end position="1891"/>
    </location>
</feature>
<dbReference type="GO" id="GO:0000045">
    <property type="term" value="P:autophagosome assembly"/>
    <property type="evidence" value="ECO:0007669"/>
    <property type="project" value="TreeGrafter"/>
</dbReference>
<feature type="compositionally biased region" description="Low complexity" evidence="12">
    <location>
        <begin position="1125"/>
        <end position="1142"/>
    </location>
</feature>
<evidence type="ECO:0000256" key="2">
    <source>
        <dbReference type="ARBA" id="ARBA00010958"/>
    </source>
</evidence>
<evidence type="ECO:0000256" key="9">
    <source>
        <dbReference type="ARBA" id="ARBA00023006"/>
    </source>
</evidence>
<accession>A0A9W8IB19</accession>
<feature type="compositionally biased region" description="Pro residues" evidence="12">
    <location>
        <begin position="758"/>
        <end position="769"/>
    </location>
</feature>
<dbReference type="InterPro" id="IPR005078">
    <property type="entry name" value="Peptidase_C54"/>
</dbReference>
<dbReference type="SUPFAM" id="SSF54001">
    <property type="entry name" value="Cysteine proteinases"/>
    <property type="match status" value="1"/>
</dbReference>
<dbReference type="GO" id="GO:0019786">
    <property type="term" value="F:protein-phosphatidylethanolamide deconjugating activity"/>
    <property type="evidence" value="ECO:0007669"/>
    <property type="project" value="InterPro"/>
</dbReference>
<keyword evidence="15" id="KW-1185">Reference proteome</keyword>
<feature type="compositionally biased region" description="Polar residues" evidence="12">
    <location>
        <begin position="1060"/>
        <end position="1071"/>
    </location>
</feature>
<name>A0A9W8IB19_9FUNG</name>
<feature type="region of interest" description="Disordered" evidence="12">
    <location>
        <begin position="463"/>
        <end position="506"/>
    </location>
</feature>
<evidence type="ECO:0000256" key="8">
    <source>
        <dbReference type="ARBA" id="ARBA00022927"/>
    </source>
</evidence>
<comment type="similarity">
    <text evidence="2">Belongs to the peptidase C54 family.</text>
</comment>
<feature type="region of interest" description="Disordered" evidence="12">
    <location>
        <begin position="154"/>
        <end position="289"/>
    </location>
</feature>
<feature type="compositionally biased region" description="Low complexity" evidence="12">
    <location>
        <begin position="677"/>
        <end position="707"/>
    </location>
</feature>
<dbReference type="GO" id="GO:0004197">
    <property type="term" value="F:cysteine-type endopeptidase activity"/>
    <property type="evidence" value="ECO:0007669"/>
    <property type="project" value="TreeGrafter"/>
</dbReference>
<dbReference type="OrthoDB" id="2960936at2759"/>
<feature type="compositionally biased region" description="Low complexity" evidence="12">
    <location>
        <begin position="169"/>
        <end position="185"/>
    </location>
</feature>
<feature type="compositionally biased region" description="Low complexity" evidence="12">
    <location>
        <begin position="260"/>
        <end position="276"/>
    </location>
</feature>
<dbReference type="GO" id="GO:0005737">
    <property type="term" value="C:cytoplasm"/>
    <property type="evidence" value="ECO:0007669"/>
    <property type="project" value="UniProtKB-SubCell"/>
</dbReference>
<feature type="compositionally biased region" description="Polar residues" evidence="12">
    <location>
        <begin position="652"/>
        <end position="676"/>
    </location>
</feature>
<feature type="region of interest" description="Disordered" evidence="12">
    <location>
        <begin position="1446"/>
        <end position="1466"/>
    </location>
</feature>
<keyword evidence="5" id="KW-0645">Protease</keyword>
<evidence type="ECO:0000256" key="6">
    <source>
        <dbReference type="ARBA" id="ARBA00022801"/>
    </source>
</evidence>
<comment type="catalytic activity">
    <reaction evidence="10">
        <text>[protein]-C-terminal L-amino acid-glycyl-phosphatidylethanolamide + H2O = [protein]-C-terminal L-amino acid-glycine + a 1,2-diacyl-sn-glycero-3-phosphoethanolamine</text>
        <dbReference type="Rhea" id="RHEA:67548"/>
        <dbReference type="Rhea" id="RHEA-COMP:17323"/>
        <dbReference type="Rhea" id="RHEA-COMP:17324"/>
        <dbReference type="ChEBI" id="CHEBI:15377"/>
        <dbReference type="ChEBI" id="CHEBI:64612"/>
        <dbReference type="ChEBI" id="CHEBI:172940"/>
        <dbReference type="ChEBI" id="CHEBI:172941"/>
    </reaction>
    <physiologicalReaction direction="left-to-right" evidence="10">
        <dbReference type="Rhea" id="RHEA:67549"/>
    </physiologicalReaction>
</comment>
<evidence type="ECO:0000256" key="7">
    <source>
        <dbReference type="ARBA" id="ARBA00022807"/>
    </source>
</evidence>
<dbReference type="Proteomes" id="UP001139887">
    <property type="component" value="Unassembled WGS sequence"/>
</dbReference>
<feature type="compositionally biased region" description="Low complexity" evidence="12">
    <location>
        <begin position="1162"/>
        <end position="1173"/>
    </location>
</feature>
<feature type="compositionally biased region" description="Polar residues" evidence="12">
    <location>
        <begin position="126"/>
        <end position="137"/>
    </location>
</feature>
<evidence type="ECO:0000256" key="4">
    <source>
        <dbReference type="ARBA" id="ARBA00022490"/>
    </source>
</evidence>
<dbReference type="GO" id="GO:0034727">
    <property type="term" value="P:piecemeal microautophagy of the nucleus"/>
    <property type="evidence" value="ECO:0007669"/>
    <property type="project" value="TreeGrafter"/>
</dbReference>
<evidence type="ECO:0000256" key="12">
    <source>
        <dbReference type="SAM" id="MobiDB-lite"/>
    </source>
</evidence>
<gene>
    <name evidence="14" type="ORF">IWW36_000272</name>
</gene>
<keyword evidence="6" id="KW-0378">Hydrolase</keyword>
<protein>
    <recommendedName>
        <fullName evidence="11">Autophagy-related protein 4</fullName>
    </recommendedName>
</protein>
<evidence type="ECO:0000256" key="11">
    <source>
        <dbReference type="ARBA" id="ARBA00030240"/>
    </source>
</evidence>
<feature type="compositionally biased region" description="Polar residues" evidence="12">
    <location>
        <begin position="798"/>
        <end position="816"/>
    </location>
</feature>
<dbReference type="Pfam" id="PF03416">
    <property type="entry name" value="Peptidase_C54"/>
    <property type="match status" value="1"/>
</dbReference>
<keyword evidence="7" id="KW-0788">Thiol protease</keyword>
<feature type="region of interest" description="Disordered" evidence="12">
    <location>
        <begin position="1103"/>
        <end position="1184"/>
    </location>
</feature>
<keyword evidence="3" id="KW-0813">Transport</keyword>
<feature type="compositionally biased region" description="Low complexity" evidence="12">
    <location>
        <begin position="590"/>
        <end position="600"/>
    </location>
</feature>
<feature type="compositionally biased region" description="Basic and acidic residues" evidence="12">
    <location>
        <begin position="95"/>
        <end position="108"/>
    </location>
</feature>
<evidence type="ECO:0000313" key="15">
    <source>
        <dbReference type="Proteomes" id="UP001139887"/>
    </source>
</evidence>
<sequence length="1891" mass="208424">MTSDSQQSKRLWAYEPGPLRPGATKYDMGMQAKTTHNTEAKPLAFTQQRFSPIMNRQHRSATVGSDDSPPREIPEAVYSRGSPLARTRANRRRSTLHDIVERSKKQPQEHSIPAAISPAAASTASNGRPLSTVSAQSLPHDAGLVSAREVHQAELQFRMSSPPGESKKLPQSSLGLLKQSSKPSLMQKRAEKGLKALSASRASRESMERGSATPSSSMDRLATSIRRSENHHSFRIERSYRIADRSKDSDHEADDDKASDTSPSSSPLSAVFTLPPVQQPPPQKNLPPLPAKLQTQLKQLPRLSPPRKLPLVNKPVLQLGLPEPGLPISPGPGSQGSNRRVVSGSSILRSPSKASFNDTHSTQNLHMGPHPPVSAKIGKGQASEVFRRVGYWLYSTAPVQFIKHAMVEERNDSVNVLFSTDRSIWILGVSYRLKKNSKHVMLPVSINADSSHLQMDSSLFLTHHHQRRSGSPSRGQRGRKQEPATPQRRSEDIPGNRRRANTSGAMMNKKKLQIITQLQNYPGMPQMPEPGTPAMTAKQGMRTLASIPSQDLLCSRENPVPPSPLPFPDEPMPIDQVQSAVEPQLRHESSFVSTTPSSSFRKPSTIMQPHLQAERPKSSRMDRLRSWVARTAKPIRRKSDVATEQMPRDNGPVSSAMINSMASRPSSPQPNRLSSETPRTATPTTATGMRAISRAGSSIASSGLAIGTDPRSLGINSPHGSGMHLRKRSKEALSSSRFGDGGRRSWNDSDVSFQQRLPPIPHLPDPNGPPATAGVSDRIPSGRHAGISAPMHRRPRSSHSNATSQRRVASNASGSGNPVEFGRNRRETAVRSLVSDFASWESPSASIMMFQREWKLPSFQQLVTVQSATAWAKESGWTVTLSSETFFMAYIFYNLPSDAASLHAHTPGEKISGDRLLLRMRLAMEDIEGKVMAGEAWRDTITAIIVTIDARVAPKCTTVTAKRNFSQSSVETEQQLQSNSLSPEDHIKRMKMLEKHLAKVTESFANHFWPKSEDHGPVFNTYPRRRTDEVNAAAALERRHRRARGWNMIPTLLTFKSDECQQPSGDKSPQSVLPERSESPTLSVYTRKRHLYPMGLSIASTSDNIGMSAGSSHEMSTGGSAAVTPERQSPSQSPFPSRPSSPINGRAISPARSRNSGHSQLSSGNGNGRPSSPVHKRGTLGLYSSNDVNMLSDELGQSLSVTSKQPPPPLHSTSSQSSGGSSGFYNFSAASTVSRQPTAMSTGSNGGQQQQQRKRKAGEAGVVGKTKGGFEVVWSASDNMSTSYVMVPVPKATAESPTKMLKQHHSRLNVSETDSTGTQSQPNLKRVLESITREINLDSSYVLLLPPPPPINMDANEGVDDEDEFGYLATTLLRRVKSEMVIQRTMQDFEHDYGLDLVDASDSDSFQMVDSDGDSSRNSVYFSAEDDSAMEPETWYKRLSASSSQHHLPARYRSNQQGSENEPGAKPLSLNQLTLLEFFMDGMRRFYYTYRKGFPTITPSFYTSDMGWGCTYRTCQMMLAESFARVLLGRFWDPFRLSPSERTRHGRIIEWFHDADLPQAFYSIHRMARTATEMDKRIGDWLGPSIAAHVMKRLSVKHPRCPLTIHVAIDQTVYASEVRKQALTEDGTGSGERPVWRPLLLLVPVRLGLSRLNLGYIPKIKTLFQIPQSVGLVGGKPSRSFYFIGRQGDSLFYLDPHVTRQHVPRSGSLEQDSTVMSDSDSDSSDFEMFGIPETDEYHTTHICTMPIHRLDPSMLLGFLFNTESEWDTFVMAATDKESQRSICTGTSPLFTLLSGSSMMTPQFDSVVQQPVPGHTTKLSLTLDTSGRKSPRVNSDSQVPSPRLESARPEVPIAVAPPLTRGRSASSPRFSTADIDPLVENTQEMDDEFEML</sequence>
<dbReference type="InterPro" id="IPR038765">
    <property type="entry name" value="Papain-like_cys_pep_sf"/>
</dbReference>
<evidence type="ECO:0000313" key="14">
    <source>
        <dbReference type="EMBL" id="KAJ2852385.1"/>
    </source>
</evidence>
<feature type="compositionally biased region" description="Basic and acidic residues" evidence="12">
    <location>
        <begin position="226"/>
        <end position="259"/>
    </location>
</feature>
<feature type="region of interest" description="Disordered" evidence="12">
    <location>
        <begin position="1199"/>
        <end position="1261"/>
    </location>
</feature>
<comment type="caution">
    <text evidence="14">The sequence shown here is derived from an EMBL/GenBank/DDBJ whole genome shotgun (WGS) entry which is preliminary data.</text>
</comment>
<organism evidence="14 15">
    <name type="scientific">Coemansia brasiliensis</name>
    <dbReference type="NCBI Taxonomy" id="2650707"/>
    <lineage>
        <taxon>Eukaryota</taxon>
        <taxon>Fungi</taxon>
        <taxon>Fungi incertae sedis</taxon>
        <taxon>Zoopagomycota</taxon>
        <taxon>Kickxellomycotina</taxon>
        <taxon>Kickxellomycetes</taxon>
        <taxon>Kickxellales</taxon>
        <taxon>Kickxellaceae</taxon>
        <taxon>Coemansia</taxon>
    </lineage>
</organism>
<evidence type="ECO:0000256" key="10">
    <source>
        <dbReference type="ARBA" id="ARBA00029362"/>
    </source>
</evidence>
<evidence type="ECO:0000259" key="13">
    <source>
        <dbReference type="Pfam" id="PF03416"/>
    </source>
</evidence>
<dbReference type="EMBL" id="JANBUW010000003">
    <property type="protein sequence ID" value="KAJ2852385.1"/>
    <property type="molecule type" value="Genomic_DNA"/>
</dbReference>
<feature type="region of interest" description="Disordered" evidence="12">
    <location>
        <begin position="587"/>
        <end position="824"/>
    </location>
</feature>
<feature type="compositionally biased region" description="Basic and acidic residues" evidence="12">
    <location>
        <begin position="612"/>
        <end position="625"/>
    </location>
</feature>